<dbReference type="GO" id="GO:0019464">
    <property type="term" value="P:glycine decarboxylation via glycine cleavage system"/>
    <property type="evidence" value="ECO:0007669"/>
    <property type="project" value="UniProtKB-UniRule"/>
</dbReference>
<evidence type="ECO:0000256" key="4">
    <source>
        <dbReference type="PIRSR" id="PIRSR617453-50"/>
    </source>
</evidence>
<comment type="cofactor">
    <cofactor evidence="3">
        <name>(R)-lipoate</name>
        <dbReference type="ChEBI" id="CHEBI:83088"/>
    </cofactor>
    <text evidence="3">Binds 1 lipoyl cofactor covalently.</text>
</comment>
<evidence type="ECO:0000313" key="7">
    <source>
        <dbReference type="Proteomes" id="UP000239863"/>
    </source>
</evidence>
<name>A0A2S6FXH3_9CLOT</name>
<evidence type="ECO:0000256" key="2">
    <source>
        <dbReference type="ARBA" id="ARBA00022823"/>
    </source>
</evidence>
<dbReference type="InterPro" id="IPR002930">
    <property type="entry name" value="GCV_H"/>
</dbReference>
<dbReference type="GO" id="GO:0005737">
    <property type="term" value="C:cytoplasm"/>
    <property type="evidence" value="ECO:0007669"/>
    <property type="project" value="TreeGrafter"/>
</dbReference>
<dbReference type="InterPro" id="IPR003016">
    <property type="entry name" value="2-oxoA_DH_lipoyl-BS"/>
</dbReference>
<comment type="similarity">
    <text evidence="1 3">Belongs to the GcvH family.</text>
</comment>
<dbReference type="NCBIfam" id="NF002270">
    <property type="entry name" value="PRK01202.1"/>
    <property type="match status" value="1"/>
</dbReference>
<dbReference type="SUPFAM" id="SSF51230">
    <property type="entry name" value="Single hybrid motif"/>
    <property type="match status" value="1"/>
</dbReference>
<reference evidence="6 7" key="1">
    <citation type="submission" date="2018-02" db="EMBL/GenBank/DDBJ databases">
        <title>Genomic Encyclopedia of Archaeal and Bacterial Type Strains, Phase II (KMG-II): from individual species to whole genera.</title>
        <authorList>
            <person name="Goeker M."/>
        </authorList>
    </citation>
    <scope>NUCLEOTIDE SEQUENCE [LARGE SCALE GENOMIC DNA]</scope>
    <source>
        <strain evidence="6 7">DSM 15099</strain>
    </source>
</reference>
<dbReference type="HAMAP" id="MF_00272">
    <property type="entry name" value="GcvH"/>
    <property type="match status" value="1"/>
</dbReference>
<dbReference type="RefSeq" id="WP_104409848.1">
    <property type="nucleotide sequence ID" value="NZ_PTIS01000008.1"/>
</dbReference>
<dbReference type="PANTHER" id="PTHR11715:SF3">
    <property type="entry name" value="GLYCINE CLEAVAGE SYSTEM H PROTEIN-RELATED"/>
    <property type="match status" value="1"/>
</dbReference>
<sequence>MKVLKELLYTQDHDWVKVEGDKAYIGLTDFAQHSLGSIVFVELPEIDSEFEKEEVFGVIESVKAASDSVMPISGKILEINEEVVDDPSILNDNPYDNWLLCVEVTNKEELNELIDAENYQELCNKEG</sequence>
<evidence type="ECO:0000313" key="6">
    <source>
        <dbReference type="EMBL" id="PPK48254.1"/>
    </source>
</evidence>
<dbReference type="OrthoDB" id="9796712at2"/>
<dbReference type="AlphaFoldDB" id="A0A2S6FXH3"/>
<protein>
    <recommendedName>
        <fullName evidence="3">Glycine cleavage system H protein</fullName>
    </recommendedName>
</protein>
<comment type="function">
    <text evidence="3">The glycine cleavage system catalyzes the degradation of glycine. The H protein shuttles the methylamine group of glycine from the P protein to the T protein.</text>
</comment>
<gene>
    <name evidence="3" type="primary">gcvH</name>
    <name evidence="6" type="ORF">BD821_10814</name>
</gene>
<dbReference type="GO" id="GO:0005960">
    <property type="term" value="C:glycine cleavage complex"/>
    <property type="evidence" value="ECO:0007669"/>
    <property type="project" value="InterPro"/>
</dbReference>
<dbReference type="PANTHER" id="PTHR11715">
    <property type="entry name" value="GLYCINE CLEAVAGE SYSTEM H PROTEIN"/>
    <property type="match status" value="1"/>
</dbReference>
<dbReference type="InterPro" id="IPR011053">
    <property type="entry name" value="Single_hybrid_motif"/>
</dbReference>
<dbReference type="GO" id="GO:0009249">
    <property type="term" value="P:protein lipoylation"/>
    <property type="evidence" value="ECO:0007669"/>
    <property type="project" value="TreeGrafter"/>
</dbReference>
<keyword evidence="2 3" id="KW-0450">Lipoyl</keyword>
<feature type="modified residue" description="N6-lipoyllysine" evidence="3 4">
    <location>
        <position position="63"/>
    </location>
</feature>
<evidence type="ECO:0000256" key="1">
    <source>
        <dbReference type="ARBA" id="ARBA00009249"/>
    </source>
</evidence>
<dbReference type="NCBIfam" id="TIGR00527">
    <property type="entry name" value="gcvH"/>
    <property type="match status" value="1"/>
</dbReference>
<dbReference type="PROSITE" id="PS50968">
    <property type="entry name" value="BIOTINYL_LIPOYL"/>
    <property type="match status" value="1"/>
</dbReference>
<dbReference type="EMBL" id="PTIS01000008">
    <property type="protein sequence ID" value="PPK48254.1"/>
    <property type="molecule type" value="Genomic_DNA"/>
</dbReference>
<dbReference type="STRING" id="37659.GCA_000703125_00451"/>
<evidence type="ECO:0000256" key="3">
    <source>
        <dbReference type="HAMAP-Rule" id="MF_00272"/>
    </source>
</evidence>
<comment type="subunit">
    <text evidence="3">The glycine cleavage system is composed of four proteins: P, T, L and H.</text>
</comment>
<dbReference type="Pfam" id="PF01597">
    <property type="entry name" value="GCV_H"/>
    <property type="match status" value="1"/>
</dbReference>
<dbReference type="CDD" id="cd06848">
    <property type="entry name" value="GCS_H"/>
    <property type="match status" value="1"/>
</dbReference>
<dbReference type="PROSITE" id="PS00189">
    <property type="entry name" value="LIPOYL"/>
    <property type="match status" value="1"/>
</dbReference>
<organism evidence="6 7">
    <name type="scientific">Clostridium algidicarnis DSM 15099</name>
    <dbReference type="NCBI Taxonomy" id="1121295"/>
    <lineage>
        <taxon>Bacteria</taxon>
        <taxon>Bacillati</taxon>
        <taxon>Bacillota</taxon>
        <taxon>Clostridia</taxon>
        <taxon>Eubacteriales</taxon>
        <taxon>Clostridiaceae</taxon>
        <taxon>Clostridium</taxon>
    </lineage>
</organism>
<dbReference type="InterPro" id="IPR017453">
    <property type="entry name" value="GCV_H_sub"/>
</dbReference>
<dbReference type="InterPro" id="IPR000089">
    <property type="entry name" value="Biotin_lipoyl"/>
</dbReference>
<feature type="domain" description="Lipoyl-binding" evidence="5">
    <location>
        <begin position="22"/>
        <end position="103"/>
    </location>
</feature>
<dbReference type="InterPro" id="IPR033753">
    <property type="entry name" value="GCV_H/Fam206"/>
</dbReference>
<dbReference type="Proteomes" id="UP000239863">
    <property type="component" value="Unassembled WGS sequence"/>
</dbReference>
<comment type="caution">
    <text evidence="6">The sequence shown here is derived from an EMBL/GenBank/DDBJ whole genome shotgun (WGS) entry which is preliminary data.</text>
</comment>
<accession>A0A2S6FXH3</accession>
<evidence type="ECO:0000259" key="5">
    <source>
        <dbReference type="PROSITE" id="PS50968"/>
    </source>
</evidence>
<proteinExistence type="inferred from homology"/>
<dbReference type="Gene3D" id="2.40.50.100">
    <property type="match status" value="1"/>
</dbReference>